<evidence type="ECO:0000256" key="1">
    <source>
        <dbReference type="SAM" id="MobiDB-lite"/>
    </source>
</evidence>
<dbReference type="PANTHER" id="PTHR15048">
    <property type="entry name" value="STARCH-BINDING DOMAIN-CONTAINING PROTEIN 1"/>
    <property type="match status" value="1"/>
</dbReference>
<keyword evidence="4" id="KW-1185">Reference proteome</keyword>
<feature type="compositionally biased region" description="Basic and acidic residues" evidence="1">
    <location>
        <begin position="444"/>
        <end position="454"/>
    </location>
</feature>
<feature type="region of interest" description="Disordered" evidence="1">
    <location>
        <begin position="322"/>
        <end position="427"/>
    </location>
</feature>
<dbReference type="InterPro" id="IPR013783">
    <property type="entry name" value="Ig-like_fold"/>
</dbReference>
<dbReference type="SUPFAM" id="SSF49452">
    <property type="entry name" value="Starch-binding domain-like"/>
    <property type="match status" value="1"/>
</dbReference>
<dbReference type="AlphaFoldDB" id="A0AAW0L4F9"/>
<reference evidence="3 4" key="1">
    <citation type="journal article" date="2018" name="Sci. Data">
        <title>The draft genome sequence of cork oak.</title>
        <authorList>
            <person name="Ramos A.M."/>
            <person name="Usie A."/>
            <person name="Barbosa P."/>
            <person name="Barros P.M."/>
            <person name="Capote T."/>
            <person name="Chaves I."/>
            <person name="Simoes F."/>
            <person name="Abreu I."/>
            <person name="Carrasquinho I."/>
            <person name="Faro C."/>
            <person name="Guimaraes J.B."/>
            <person name="Mendonca D."/>
            <person name="Nobrega F."/>
            <person name="Rodrigues L."/>
            <person name="Saibo N.J.M."/>
            <person name="Varela M.C."/>
            <person name="Egas C."/>
            <person name="Matos J."/>
            <person name="Miguel C.M."/>
            <person name="Oliveira M.M."/>
            <person name="Ricardo C.P."/>
            <person name="Goncalves S."/>
        </authorList>
    </citation>
    <scope>NUCLEOTIDE SEQUENCE [LARGE SCALE GENOMIC DNA]</scope>
    <source>
        <strain evidence="4">cv. HL8</strain>
    </source>
</reference>
<dbReference type="InterPro" id="IPR002044">
    <property type="entry name" value="CBM20"/>
</dbReference>
<dbReference type="PANTHER" id="PTHR15048:SF0">
    <property type="entry name" value="STARCH-BINDING DOMAIN-CONTAINING PROTEIN 1"/>
    <property type="match status" value="1"/>
</dbReference>
<feature type="region of interest" description="Disordered" evidence="1">
    <location>
        <begin position="444"/>
        <end position="495"/>
    </location>
</feature>
<name>A0AAW0L4F9_QUESU</name>
<dbReference type="GO" id="GO:2001070">
    <property type="term" value="F:starch binding"/>
    <property type="evidence" value="ECO:0007669"/>
    <property type="project" value="InterPro"/>
</dbReference>
<dbReference type="EMBL" id="PKMF04000170">
    <property type="protein sequence ID" value="KAK7845456.1"/>
    <property type="molecule type" value="Genomic_DNA"/>
</dbReference>
<proteinExistence type="predicted"/>
<comment type="caution">
    <text evidence="3">The sequence shown here is derived from an EMBL/GenBank/DDBJ whole genome shotgun (WGS) entry which is preliminary data.</text>
</comment>
<dbReference type="InterPro" id="IPR013784">
    <property type="entry name" value="Carb-bd-like_fold"/>
</dbReference>
<dbReference type="Gene3D" id="2.60.40.10">
    <property type="entry name" value="Immunoglobulins"/>
    <property type="match status" value="1"/>
</dbReference>
<evidence type="ECO:0000313" key="3">
    <source>
        <dbReference type="EMBL" id="KAK7845456.1"/>
    </source>
</evidence>
<evidence type="ECO:0000313" key="4">
    <source>
        <dbReference type="Proteomes" id="UP000237347"/>
    </source>
</evidence>
<organism evidence="3 4">
    <name type="scientific">Quercus suber</name>
    <name type="common">Cork oak</name>
    <dbReference type="NCBI Taxonomy" id="58331"/>
    <lineage>
        <taxon>Eukaryota</taxon>
        <taxon>Viridiplantae</taxon>
        <taxon>Streptophyta</taxon>
        <taxon>Embryophyta</taxon>
        <taxon>Tracheophyta</taxon>
        <taxon>Spermatophyta</taxon>
        <taxon>Magnoliopsida</taxon>
        <taxon>eudicotyledons</taxon>
        <taxon>Gunneridae</taxon>
        <taxon>Pentapetalae</taxon>
        <taxon>rosids</taxon>
        <taxon>fabids</taxon>
        <taxon>Fagales</taxon>
        <taxon>Fagaceae</taxon>
        <taxon>Quercus</taxon>
    </lineage>
</organism>
<accession>A0AAW0L4F9</accession>
<feature type="compositionally biased region" description="Basic and acidic residues" evidence="1">
    <location>
        <begin position="483"/>
        <end position="495"/>
    </location>
</feature>
<feature type="domain" description="CBM20" evidence="2">
    <location>
        <begin position="61"/>
        <end position="165"/>
    </location>
</feature>
<sequence>MTTLRSSSSKFIVDKYRDKGFFSSQKEFLLTRPEICSLKSQKAVNFGFLKLISLQHKAAHPVTTLSSKTQADLEAGDTQIDEESDLEAWDDPKLGLWDPSSAIPMDWSEGHVWTAELDVPIGKSIQFKFILKGNAGKLLWQPGPDRVFKTWETKNTIIVCEDWENPEYQKVIEGEQLANQNEQQTVNSDMLIVAENLTFPKDELVSYVNEVSANAESNTSTAENSIAEPHKAQIIADNIAPSQEKTKAIVADNISYPKEDPNVNAKDILESNGRAPTLIEDNLNNYGGSVLVPGLTPLSIEPTEEANQDEGEKRIAVDVSIGTSEAKDHSVQEVSQDETKKRNAIDASIGTPEAKDHSLQEASQDETEKRNAIDASIGTSEAKDDSLQEASQDETKKRNAINASIGTSEAKDHSLQEASQDETEKSNAVDALIGTYEAQGHNVSELDEKQEQHGDPPQLAPTKIYNGEEEQLDSNFKQNHHPSKMEEQHDSKPIDNEVLQNDIQWGRKTLQKLLTNLGLL</sequence>
<dbReference type="PROSITE" id="PS51166">
    <property type="entry name" value="CBM20"/>
    <property type="match status" value="1"/>
</dbReference>
<dbReference type="CDD" id="cd05467">
    <property type="entry name" value="CBM20"/>
    <property type="match status" value="1"/>
</dbReference>
<feature type="compositionally biased region" description="Basic and acidic residues" evidence="1">
    <location>
        <begin position="325"/>
        <end position="344"/>
    </location>
</feature>
<evidence type="ECO:0000259" key="2">
    <source>
        <dbReference type="PROSITE" id="PS51166"/>
    </source>
</evidence>
<dbReference type="Pfam" id="PF00686">
    <property type="entry name" value="CBM_20"/>
    <property type="match status" value="1"/>
</dbReference>
<dbReference type="GO" id="GO:0016020">
    <property type="term" value="C:membrane"/>
    <property type="evidence" value="ECO:0007669"/>
    <property type="project" value="TreeGrafter"/>
</dbReference>
<dbReference type="Proteomes" id="UP000237347">
    <property type="component" value="Unassembled WGS sequence"/>
</dbReference>
<dbReference type="SMART" id="SM01065">
    <property type="entry name" value="CBM_2"/>
    <property type="match status" value="1"/>
</dbReference>
<gene>
    <name evidence="3" type="ORF">CFP56_009281</name>
</gene>
<protein>
    <recommendedName>
        <fullName evidence="2">CBM20 domain-containing protein</fullName>
    </recommendedName>
</protein>